<dbReference type="Pfam" id="PF05656">
    <property type="entry name" value="DUF805"/>
    <property type="match status" value="1"/>
</dbReference>
<sequence length="121" mass="13151">MSFGQSISTCFRKIGVFSGRASRSEFWYFYLFVAILGIVINFLATALNLNGDAGYGVFSAIIGIIFLVVQLSVGSRRLHDTGRSGWLQLLLIIPCVGFIILIIFWAQPSKPGDNAHGPAPA</sequence>
<dbReference type="PANTHER" id="PTHR34980">
    <property type="entry name" value="INNER MEMBRANE PROTEIN-RELATED-RELATED"/>
    <property type="match status" value="1"/>
</dbReference>
<dbReference type="InterPro" id="IPR008523">
    <property type="entry name" value="DUF805"/>
</dbReference>
<gene>
    <name evidence="2" type="ORF">UFOPK2310_00282</name>
</gene>
<evidence type="ECO:0000313" key="2">
    <source>
        <dbReference type="EMBL" id="CAB4664698.1"/>
    </source>
</evidence>
<proteinExistence type="predicted"/>
<keyword evidence="1" id="KW-0812">Transmembrane</keyword>
<protein>
    <submittedName>
        <fullName evidence="2">Unannotated protein</fullName>
    </submittedName>
</protein>
<feature type="transmembrane region" description="Helical" evidence="1">
    <location>
        <begin position="85"/>
        <end position="106"/>
    </location>
</feature>
<reference evidence="2" key="1">
    <citation type="submission" date="2020-05" db="EMBL/GenBank/DDBJ databases">
        <authorList>
            <person name="Chiriac C."/>
            <person name="Salcher M."/>
            <person name="Ghai R."/>
            <person name="Kavagutti S V."/>
        </authorList>
    </citation>
    <scope>NUCLEOTIDE SEQUENCE</scope>
</reference>
<dbReference type="AlphaFoldDB" id="A0A6J6LUN3"/>
<dbReference type="EMBL" id="CAEZWW010000020">
    <property type="protein sequence ID" value="CAB4664698.1"/>
    <property type="molecule type" value="Genomic_DNA"/>
</dbReference>
<feature type="transmembrane region" description="Helical" evidence="1">
    <location>
        <begin position="27"/>
        <end position="47"/>
    </location>
</feature>
<keyword evidence="1" id="KW-0472">Membrane</keyword>
<dbReference type="GO" id="GO:0005886">
    <property type="term" value="C:plasma membrane"/>
    <property type="evidence" value="ECO:0007669"/>
    <property type="project" value="TreeGrafter"/>
</dbReference>
<accession>A0A6J6LUN3</accession>
<keyword evidence="1" id="KW-1133">Transmembrane helix</keyword>
<feature type="transmembrane region" description="Helical" evidence="1">
    <location>
        <begin position="53"/>
        <end position="73"/>
    </location>
</feature>
<dbReference type="PANTHER" id="PTHR34980:SF2">
    <property type="entry name" value="INNER MEMBRANE PROTEIN YHAH-RELATED"/>
    <property type="match status" value="1"/>
</dbReference>
<evidence type="ECO:0000256" key="1">
    <source>
        <dbReference type="SAM" id="Phobius"/>
    </source>
</evidence>
<name>A0A6J6LUN3_9ZZZZ</name>
<organism evidence="2">
    <name type="scientific">freshwater metagenome</name>
    <dbReference type="NCBI Taxonomy" id="449393"/>
    <lineage>
        <taxon>unclassified sequences</taxon>
        <taxon>metagenomes</taxon>
        <taxon>ecological metagenomes</taxon>
    </lineage>
</organism>